<dbReference type="Proteomes" id="UP000001623">
    <property type="component" value="Chromosome"/>
</dbReference>
<accession>F7XZP5</accession>
<evidence type="ECO:0000256" key="1">
    <source>
        <dbReference type="SAM" id="MobiDB-lite"/>
    </source>
</evidence>
<evidence type="ECO:0000313" key="2">
    <source>
        <dbReference type="EMBL" id="AEH87032.1"/>
    </source>
</evidence>
<name>F7XZP5_MESOW</name>
<dbReference type="EMBL" id="CP002279">
    <property type="protein sequence ID" value="AEH87032.1"/>
    <property type="molecule type" value="Genomic_DNA"/>
</dbReference>
<dbReference type="HOGENOM" id="CLU_609260_0_0_5"/>
<organism evidence="2 3">
    <name type="scientific">Mesorhizobium opportunistum (strain LMG 24607 / HAMBI 3007 / WSM2075)</name>
    <dbReference type="NCBI Taxonomy" id="536019"/>
    <lineage>
        <taxon>Bacteria</taxon>
        <taxon>Pseudomonadati</taxon>
        <taxon>Pseudomonadota</taxon>
        <taxon>Alphaproteobacteria</taxon>
        <taxon>Hyphomicrobiales</taxon>
        <taxon>Phyllobacteriaceae</taxon>
        <taxon>Mesorhizobium</taxon>
    </lineage>
</organism>
<sequence length="450" mass="51415">MGISLDSNFWIAGYRPVVFKEALRGFGRTESPTNLIDLKSVFPMRRDGAIVFEECFDRGLIDPETLKATEIGEAIARAKAQQRTPLAKALTLLNDFLRRVSELNQGQRSVRFVNKVWLFGSVMREQESVGDIDLALETVRRPEFVGNYEEMQRHLNKILSTYPEAPKYWDRRWAKESWVTNRALYGSRRHPLLAGVQDGIENLASLGVPCRLIFDRERGGQVNDPILPRHPQSTGRDGEHNLPAEMPDLTPRTIRPMDARWVAGFSTWGMVSPYHIFRGWTDDAHKLFPHYPEGLRIVGDNFRLNDDFWKPKRLKIGGLDGRSAVCVINATQWWGTSVVLRRKIDTNRTAWTLNASFGDLELHRSRKWVELTTLPDIAAAISLILAVDAERMLRRAAEVSVTTTVRIELTESEISEDLKSHLVEPVRNFLKSRAIRIEPLDWQGPRVEIA</sequence>
<dbReference type="eggNOG" id="COG1796">
    <property type="taxonomic scope" value="Bacteria"/>
</dbReference>
<proteinExistence type="predicted"/>
<gene>
    <name evidence="2" type="ordered locus">Mesop_2559</name>
</gene>
<dbReference type="AlphaFoldDB" id="F7XZP5"/>
<protein>
    <submittedName>
        <fullName evidence="2">Uncharacterized protein</fullName>
    </submittedName>
</protein>
<dbReference type="KEGG" id="mop:Mesop_2559"/>
<dbReference type="RefSeq" id="WP_013893741.1">
    <property type="nucleotide sequence ID" value="NC_015675.1"/>
</dbReference>
<evidence type="ECO:0000313" key="3">
    <source>
        <dbReference type="Proteomes" id="UP000001623"/>
    </source>
</evidence>
<feature type="region of interest" description="Disordered" evidence="1">
    <location>
        <begin position="223"/>
        <end position="249"/>
    </location>
</feature>
<reference evidence="2 3" key="1">
    <citation type="submission" date="2010-10" db="EMBL/GenBank/DDBJ databases">
        <title>Complete sequence of Mesorhizobium opportunistum WSM2075.</title>
        <authorList>
            <consortium name="US DOE Joint Genome Institute"/>
            <person name="Lucas S."/>
            <person name="Copeland A."/>
            <person name="Lapidus A."/>
            <person name="Cheng J.-F."/>
            <person name="Bruce D."/>
            <person name="Goodwin L."/>
            <person name="Pitluck S."/>
            <person name="Chertkov O."/>
            <person name="Misra M."/>
            <person name="Detter J.C."/>
            <person name="Han C."/>
            <person name="Tapia R."/>
            <person name="Land M."/>
            <person name="Hauser L."/>
            <person name="Kyrpides N."/>
            <person name="Ovchinnikova G."/>
            <person name="Mavrommatis K.M."/>
            <person name="Tiwari R.P."/>
            <person name="Howieson J.G."/>
            <person name="O'Hara G.W."/>
            <person name="Nandasena K.G."/>
            <person name="Woyke T."/>
        </authorList>
    </citation>
    <scope>NUCLEOTIDE SEQUENCE [LARGE SCALE GENOMIC DNA]</scope>
    <source>
        <strain evidence="3">LMG 24607 / HAMBI 3007 / WSM2075</strain>
    </source>
</reference>